<evidence type="ECO:0000313" key="2">
    <source>
        <dbReference type="Proteomes" id="UP001528920"/>
    </source>
</evidence>
<dbReference type="EMBL" id="JAKJSC010000008">
    <property type="protein sequence ID" value="MDE5420192.1"/>
    <property type="molecule type" value="Genomic_DNA"/>
</dbReference>
<keyword evidence="2" id="KW-1185">Reference proteome</keyword>
<accession>A0ABT5VZD6</accession>
<comment type="caution">
    <text evidence="1">The sequence shown here is derived from an EMBL/GenBank/DDBJ whole genome shotgun (WGS) entry which is preliminary data.</text>
</comment>
<proteinExistence type="predicted"/>
<name>A0ABT5VZD6_9BACT</name>
<organism evidence="1 2">
    <name type="scientific">Paralabilibaculum antarcticum</name>
    <dbReference type="NCBI Taxonomy" id="2912572"/>
    <lineage>
        <taxon>Bacteria</taxon>
        <taxon>Pseudomonadati</taxon>
        <taxon>Bacteroidota</taxon>
        <taxon>Bacteroidia</taxon>
        <taxon>Marinilabiliales</taxon>
        <taxon>Marinifilaceae</taxon>
        <taxon>Paralabilibaculum</taxon>
    </lineage>
</organism>
<sequence>MSIEIKINSLSDLSCSQLEGVNGGSEFTDWILETMGWMAAFRADQRAYESEFSYLYAHME</sequence>
<dbReference type="Proteomes" id="UP001528920">
    <property type="component" value="Unassembled WGS sequence"/>
</dbReference>
<dbReference type="RefSeq" id="WP_275111522.1">
    <property type="nucleotide sequence ID" value="NZ_JAKJSC010000008.1"/>
</dbReference>
<protein>
    <recommendedName>
        <fullName evidence="3">Bacteriocin</fullName>
    </recommendedName>
</protein>
<evidence type="ECO:0008006" key="3">
    <source>
        <dbReference type="Google" id="ProtNLM"/>
    </source>
</evidence>
<gene>
    <name evidence="1" type="ORF">L3049_19550</name>
</gene>
<reference evidence="1 2" key="1">
    <citation type="submission" date="2022-01" db="EMBL/GenBank/DDBJ databases">
        <title>Labilibaculum sp. nov, a marine bacterium isolated from Antarctica.</title>
        <authorList>
            <person name="Dai W."/>
        </authorList>
    </citation>
    <scope>NUCLEOTIDE SEQUENCE [LARGE SCALE GENOMIC DNA]</scope>
    <source>
        <strain evidence="1 2">DW002</strain>
    </source>
</reference>
<evidence type="ECO:0000313" key="1">
    <source>
        <dbReference type="EMBL" id="MDE5420192.1"/>
    </source>
</evidence>